<reference evidence="3" key="1">
    <citation type="submission" date="2023-07" db="EMBL/GenBank/DDBJ databases">
        <title>30 novel species of actinomycetes from the DSMZ collection.</title>
        <authorList>
            <person name="Nouioui I."/>
        </authorList>
    </citation>
    <scope>NUCLEOTIDE SEQUENCE [LARGE SCALE GENOMIC DNA]</scope>
    <source>
        <strain evidence="3">DSM 41640</strain>
    </source>
</reference>
<name>A0ABU2V2J8_9ACTN</name>
<protein>
    <submittedName>
        <fullName evidence="2">Uncharacterized protein</fullName>
    </submittedName>
</protein>
<feature type="compositionally biased region" description="Basic and acidic residues" evidence="1">
    <location>
        <begin position="560"/>
        <end position="573"/>
    </location>
</feature>
<evidence type="ECO:0000313" key="2">
    <source>
        <dbReference type="EMBL" id="MDT0479745.1"/>
    </source>
</evidence>
<accession>A0ABU2V2J8</accession>
<feature type="compositionally biased region" description="Basic and acidic residues" evidence="1">
    <location>
        <begin position="66"/>
        <end position="88"/>
    </location>
</feature>
<dbReference type="EMBL" id="JAVREZ010000002">
    <property type="protein sequence ID" value="MDT0479745.1"/>
    <property type="molecule type" value="Genomic_DNA"/>
</dbReference>
<dbReference type="RefSeq" id="WP_311713125.1">
    <property type="nucleotide sequence ID" value="NZ_JAVREZ010000002.1"/>
</dbReference>
<evidence type="ECO:0000256" key="1">
    <source>
        <dbReference type="SAM" id="MobiDB-lite"/>
    </source>
</evidence>
<dbReference type="Proteomes" id="UP001183824">
    <property type="component" value="Unassembled WGS sequence"/>
</dbReference>
<dbReference type="InterPro" id="IPR027417">
    <property type="entry name" value="P-loop_NTPase"/>
</dbReference>
<feature type="region of interest" description="Disordered" evidence="1">
    <location>
        <begin position="59"/>
        <end position="102"/>
    </location>
</feature>
<proteinExistence type="predicted"/>
<dbReference type="SUPFAM" id="SSF52540">
    <property type="entry name" value="P-loop containing nucleoside triphosphate hydrolases"/>
    <property type="match status" value="1"/>
</dbReference>
<keyword evidence="3" id="KW-1185">Reference proteome</keyword>
<feature type="region of interest" description="Disordered" evidence="1">
    <location>
        <begin position="560"/>
        <end position="585"/>
    </location>
</feature>
<organism evidence="2 3">
    <name type="scientific">Streptomyces doebereineriae</name>
    <dbReference type="NCBI Taxonomy" id="3075528"/>
    <lineage>
        <taxon>Bacteria</taxon>
        <taxon>Bacillati</taxon>
        <taxon>Actinomycetota</taxon>
        <taxon>Actinomycetes</taxon>
        <taxon>Kitasatosporales</taxon>
        <taxon>Streptomycetaceae</taxon>
        <taxon>Streptomyces</taxon>
    </lineage>
</organism>
<comment type="caution">
    <text evidence="2">The sequence shown here is derived from an EMBL/GenBank/DDBJ whole genome shotgun (WGS) entry which is preliminary data.</text>
</comment>
<evidence type="ECO:0000313" key="3">
    <source>
        <dbReference type="Proteomes" id="UP001183824"/>
    </source>
</evidence>
<sequence length="1706" mass="189169">MTSPLDTIINLIEAGSSPAEIRRSLYPEAWKPLLKACAAAGTFDRSLFDTVLRPSAGQDAPALDELTERERADKESDEPFRHRPREPGIVEEVPGRPGHYRLPPDDREEYMQSWRTTWTGGPAPVDLVVLEQQLADYWKAVGDQHEQLRHLLVADPPQALALFEELFAEADRQRDFARCQDLLDVLNDADRLTLSGPDIARVRRDRAGYIRAQSYWAVDYARCAQYLAPPGLKKQASALLRGSGGRRTWQVFAEPGMGKTMQLRWLVTRYCVPAKRDIPCARIDFDVVSPVAIGHHPWLALLEMAEQFDIRSAQRTFGRLESYASFRSLLDRRPSDLNRAAAQSLRSQKTDELQAAITDDFVDLFNAAASDQPSLLVCDTMEELLLRGQQGTVRFLELLTQVQDRCPGLRIVLAGRYELGKRLQPGPNAVRTRPKPPKMPRILRRSKTIEIGPFTDRQAETYLRKIRGITDPEKRAVARHRANGRPLTLALFADAIEQDPELSAAALADAPEPSIPFLIDRVVRRIKDPKVRWLVRYGVVPRRLRREDLPVMLPFLRTTDRPTARDDPRKDSYGDGDTNPYPFTVSPMGDAELERTWLRLLDYADESSWVSQVAGDPSTVIFHPDVRVPQRLILSAHEVFAELHCAFAQHFETLAARYPNQWADFTCEALYHRFHVGDPQAGAVWRAAMRQAREDDALDDLLQLATEVLGDDFLEEGESRLTRDGRPLIPYADLLEAHLQRAYVFGQRAMRDQASALDSRWSEAEGALSQVDRLREHEHGTILRSGQELTLRATLQVINGRPAEAAKLAEQALAVITENERIDLLRVLGDLRFASGDPSAQITYEQAYKLAVRKERTTQATAIALCLARDREAHGRLDEALHWCKLAEPPTEARAEAHPAALTRARLLLACCRPATALHILRPLADGGDTDGRVTALLLTAQAELMLGRGEGALETLDRILSITAGIAGVARYQDEALVHQLRATVLGELLAVDHAEQLFHQAASMWADFGYRTGHPECRYLHARFLLREVGDLREADRLLAAARTAPGLPADQWASAESESVLRTELLGRELALAGGDRPSLAEAPAGASGPMPPRHAVILAAHRLVEEWGQDFDTVPALADALEALQPPSARLFVLDELRRCPTLPDASEAMVAPLRRVLATADEADDDEEDQALHRALLGELDRLAGGQRRASTAEAALRLLGPERDPLAYWRWIQFRARLGAPLEPKYRDTFLSLGEHYPLLQSAVLLQAVRTPSGLDSAQRGQLLEEAAEIAAQVHRPTRWAADTWSAYAEIAGVRDAARVADQMYKRLGLPHRPDESAPAYLSSPPYRPDQLAIGLATPAGLSFDRPELLQRRMLDDPSGVVDRLHAALNEAMPEVWLPDRIRVLRLESDDPAVHALPWELAVTELGRDAPVVAYRTRPNLTTTGAIMRLQAALRDLIDPGLPVDGFAGPRTRRASSRLTEQQDPDLSTVLHAALNHPDRSRRRSLEPPTVVVVAPSETVQYQARGGHRQAGVDLTDIYASCGLAIQVAELVDFRHPLPGRPSLVHVSAPLESTAGEPYFDLSAVSPESRLASKSRGSDLSATALALWLQDTPDCIVVLDPPVPGSLLDIPEQLLRRNYFAAQLASELPAAAILGIGLNDYHTYPSVELLATAVREERPLADTFRALVLRRLSWTGPEWLAAGGTSLFAAPVTFMTAVLT</sequence>
<gene>
    <name evidence="2" type="ORF">RNB18_06105</name>
</gene>